<evidence type="ECO:0000313" key="2">
    <source>
        <dbReference type="EMBL" id="JAC82542.1"/>
    </source>
</evidence>
<dbReference type="AlphaFoldDB" id="A0A061SBL0"/>
<feature type="non-terminal residue" evidence="2">
    <location>
        <position position="74"/>
    </location>
</feature>
<reference evidence="2" key="1">
    <citation type="submission" date="2014-05" db="EMBL/GenBank/DDBJ databases">
        <title>The transcriptome of the halophilic microalga Tetraselmis sp. GSL018 isolated from the Great Salt Lake, Utah.</title>
        <authorList>
            <person name="Jinkerson R.E."/>
            <person name="D'Adamo S."/>
            <person name="Posewitz M.C."/>
        </authorList>
    </citation>
    <scope>NUCLEOTIDE SEQUENCE</scope>
    <source>
        <strain evidence="2">GSL018</strain>
    </source>
</reference>
<accession>A0A061SBL0</accession>
<sequence>MVQSVVAFPPPPSWAPGLPSLAGVSPAPGSEGGRDWTGLPSGPPSKPTSRPGVFPTVPPTSLPGSEAHRCPTLS</sequence>
<evidence type="ECO:0000256" key="1">
    <source>
        <dbReference type="SAM" id="MobiDB-lite"/>
    </source>
</evidence>
<proteinExistence type="predicted"/>
<organism evidence="2">
    <name type="scientific">Tetraselmis sp. GSL018</name>
    <dbReference type="NCBI Taxonomy" id="582737"/>
    <lineage>
        <taxon>Eukaryota</taxon>
        <taxon>Viridiplantae</taxon>
        <taxon>Chlorophyta</taxon>
        <taxon>core chlorophytes</taxon>
        <taxon>Chlorodendrophyceae</taxon>
        <taxon>Chlorodendrales</taxon>
        <taxon>Chlorodendraceae</taxon>
        <taxon>Tetraselmis</taxon>
    </lineage>
</organism>
<gene>
    <name evidence="2" type="ORF">TSPGSL018_5494</name>
</gene>
<name>A0A061SBL0_9CHLO</name>
<protein>
    <submittedName>
        <fullName evidence="2">Uncharacterized protein</fullName>
    </submittedName>
</protein>
<dbReference type="EMBL" id="GBEZ01002522">
    <property type="protein sequence ID" value="JAC82542.1"/>
    <property type="molecule type" value="Transcribed_RNA"/>
</dbReference>
<feature type="region of interest" description="Disordered" evidence="1">
    <location>
        <begin position="1"/>
        <end position="74"/>
    </location>
</feature>